<dbReference type="Proteomes" id="UP000244496">
    <property type="component" value="Chromosome"/>
</dbReference>
<dbReference type="KEGG" id="geh:HYN69_13805"/>
<protein>
    <submittedName>
        <fullName evidence="7">TetR family transcriptional regulator</fullName>
    </submittedName>
</protein>
<dbReference type="PANTHER" id="PTHR30055:SF228">
    <property type="entry name" value="TRANSCRIPTIONAL REGULATOR-RELATED"/>
    <property type="match status" value="1"/>
</dbReference>
<dbReference type="SUPFAM" id="SSF46689">
    <property type="entry name" value="Homeodomain-like"/>
    <property type="match status" value="1"/>
</dbReference>
<dbReference type="PANTHER" id="PTHR30055">
    <property type="entry name" value="HTH-TYPE TRANSCRIPTIONAL REGULATOR RUTR"/>
    <property type="match status" value="1"/>
</dbReference>
<dbReference type="InterPro" id="IPR039538">
    <property type="entry name" value="BetI_C"/>
</dbReference>
<keyword evidence="4" id="KW-0804">Transcription</keyword>
<accession>A0A2S0UNN5</accession>
<proteinExistence type="predicted"/>
<reference evidence="7 8" key="1">
    <citation type="submission" date="2018-04" db="EMBL/GenBank/DDBJ databases">
        <title>Genome sequencing of Gemmobacter.</title>
        <authorList>
            <person name="Yi H."/>
            <person name="Baek M.-G."/>
        </authorList>
    </citation>
    <scope>NUCLEOTIDE SEQUENCE [LARGE SCALE GENOMIC DNA]</scope>
    <source>
        <strain evidence="7 8">HYN0069</strain>
    </source>
</reference>
<dbReference type="InterPro" id="IPR009057">
    <property type="entry name" value="Homeodomain-like_sf"/>
</dbReference>
<keyword evidence="8" id="KW-1185">Reference proteome</keyword>
<evidence type="ECO:0000256" key="1">
    <source>
        <dbReference type="ARBA" id="ARBA00022491"/>
    </source>
</evidence>
<evidence type="ECO:0000256" key="5">
    <source>
        <dbReference type="PROSITE-ProRule" id="PRU00335"/>
    </source>
</evidence>
<dbReference type="PROSITE" id="PS50977">
    <property type="entry name" value="HTH_TETR_2"/>
    <property type="match status" value="1"/>
</dbReference>
<dbReference type="AlphaFoldDB" id="A0A2S0UNN5"/>
<dbReference type="GO" id="GO:0000976">
    <property type="term" value="F:transcription cis-regulatory region binding"/>
    <property type="evidence" value="ECO:0007669"/>
    <property type="project" value="TreeGrafter"/>
</dbReference>
<dbReference type="InterPro" id="IPR050109">
    <property type="entry name" value="HTH-type_TetR-like_transc_reg"/>
</dbReference>
<dbReference type="InterPro" id="IPR001647">
    <property type="entry name" value="HTH_TetR"/>
</dbReference>
<name>A0A2S0UNN5_9RHOB</name>
<dbReference type="EMBL" id="CP028918">
    <property type="protein sequence ID" value="AWB49428.1"/>
    <property type="molecule type" value="Genomic_DNA"/>
</dbReference>
<dbReference type="Pfam" id="PF13977">
    <property type="entry name" value="TetR_C_6"/>
    <property type="match status" value="1"/>
</dbReference>
<dbReference type="GO" id="GO:0003700">
    <property type="term" value="F:DNA-binding transcription factor activity"/>
    <property type="evidence" value="ECO:0007669"/>
    <property type="project" value="TreeGrafter"/>
</dbReference>
<evidence type="ECO:0000259" key="6">
    <source>
        <dbReference type="PROSITE" id="PS50977"/>
    </source>
</evidence>
<dbReference type="SUPFAM" id="SSF48498">
    <property type="entry name" value="Tetracyclin repressor-like, C-terminal domain"/>
    <property type="match status" value="1"/>
</dbReference>
<organism evidence="7 8">
    <name type="scientific">Paragemmobacter aquarius</name>
    <dbReference type="NCBI Taxonomy" id="2169400"/>
    <lineage>
        <taxon>Bacteria</taxon>
        <taxon>Pseudomonadati</taxon>
        <taxon>Pseudomonadota</taxon>
        <taxon>Alphaproteobacteria</taxon>
        <taxon>Rhodobacterales</taxon>
        <taxon>Paracoccaceae</taxon>
        <taxon>Paragemmobacter</taxon>
    </lineage>
</organism>
<dbReference type="PRINTS" id="PR00455">
    <property type="entry name" value="HTHTETR"/>
</dbReference>
<gene>
    <name evidence="7" type="ORF">HYN69_13805</name>
</gene>
<sequence>MTVAPTNTRRPYRREGEEKRRDDLIAAAIQLVAEGGAAAATVRAIAERAGVTPGLIRHYFASKEELTQTAYRSVMEGMTQSAVQSLADAAVDDPLARLAVFVASNFQPAILDPVVLAVWAAYLHRSRTDPAMMSVHEAAYLGFRTQLQGLIAALPGRKQNPARDRRDAIACNAVIDGLWIEGAALPDAFTRGELVRIALDATGAILGVTLPVPDAHSE</sequence>
<evidence type="ECO:0000313" key="7">
    <source>
        <dbReference type="EMBL" id="AWB49428.1"/>
    </source>
</evidence>
<evidence type="ECO:0000256" key="2">
    <source>
        <dbReference type="ARBA" id="ARBA00023015"/>
    </source>
</evidence>
<dbReference type="Pfam" id="PF00440">
    <property type="entry name" value="TetR_N"/>
    <property type="match status" value="1"/>
</dbReference>
<evidence type="ECO:0000256" key="3">
    <source>
        <dbReference type="ARBA" id="ARBA00023125"/>
    </source>
</evidence>
<keyword evidence="1" id="KW-0678">Repressor</keyword>
<dbReference type="OrthoDB" id="9809265at2"/>
<feature type="domain" description="HTH tetR-type" evidence="6">
    <location>
        <begin position="18"/>
        <end position="78"/>
    </location>
</feature>
<keyword evidence="2" id="KW-0805">Transcription regulation</keyword>
<dbReference type="RefSeq" id="WP_108436245.1">
    <property type="nucleotide sequence ID" value="NZ_CP028918.1"/>
</dbReference>
<dbReference type="Gene3D" id="1.10.357.10">
    <property type="entry name" value="Tetracycline Repressor, domain 2"/>
    <property type="match status" value="1"/>
</dbReference>
<keyword evidence="3 5" id="KW-0238">DNA-binding</keyword>
<feature type="DNA-binding region" description="H-T-H motif" evidence="5">
    <location>
        <begin position="41"/>
        <end position="60"/>
    </location>
</feature>
<evidence type="ECO:0000256" key="4">
    <source>
        <dbReference type="ARBA" id="ARBA00023163"/>
    </source>
</evidence>
<dbReference type="InterPro" id="IPR036271">
    <property type="entry name" value="Tet_transcr_reg_TetR-rel_C_sf"/>
</dbReference>
<evidence type="ECO:0000313" key="8">
    <source>
        <dbReference type="Proteomes" id="UP000244496"/>
    </source>
</evidence>